<dbReference type="PANTHER" id="PTHR30292:SF0">
    <property type="entry name" value="5-OXOPROLINASE SUBUNIT A"/>
    <property type="match status" value="1"/>
</dbReference>
<dbReference type="Pfam" id="PF03746">
    <property type="entry name" value="LamB_YcsF"/>
    <property type="match status" value="1"/>
</dbReference>
<dbReference type="InterPro" id="IPR005501">
    <property type="entry name" value="LamB/YcsF/PxpA-like"/>
</dbReference>
<organism evidence="1">
    <name type="scientific">freshwater metagenome</name>
    <dbReference type="NCBI Taxonomy" id="449393"/>
    <lineage>
        <taxon>unclassified sequences</taxon>
        <taxon>metagenomes</taxon>
        <taxon>ecological metagenomes</taxon>
    </lineage>
</organism>
<dbReference type="GO" id="GO:0005975">
    <property type="term" value="P:carbohydrate metabolic process"/>
    <property type="evidence" value="ECO:0007669"/>
    <property type="project" value="InterPro"/>
</dbReference>
<accession>A0A6J5YWD8</accession>
<dbReference type="AlphaFoldDB" id="A0A6J5YWD8"/>
<protein>
    <submittedName>
        <fullName evidence="1">Unannotated protein</fullName>
    </submittedName>
</protein>
<reference evidence="1" key="1">
    <citation type="submission" date="2020-05" db="EMBL/GenBank/DDBJ databases">
        <authorList>
            <person name="Chiriac C."/>
            <person name="Salcher M."/>
            <person name="Ghai R."/>
            <person name="Kavagutti S V."/>
        </authorList>
    </citation>
    <scope>NUCLEOTIDE SEQUENCE</scope>
</reference>
<proteinExistence type="predicted"/>
<dbReference type="NCBIfam" id="NF003814">
    <property type="entry name" value="PRK05406.1-3"/>
    <property type="match status" value="1"/>
</dbReference>
<dbReference type="EMBL" id="CAESAJ010000035">
    <property type="protein sequence ID" value="CAB4334775.1"/>
    <property type="molecule type" value="Genomic_DNA"/>
</dbReference>
<evidence type="ECO:0000313" key="1">
    <source>
        <dbReference type="EMBL" id="CAB4334775.1"/>
    </source>
</evidence>
<gene>
    <name evidence="1" type="ORF">UFOPK3770_00480</name>
</gene>
<dbReference type="PANTHER" id="PTHR30292">
    <property type="entry name" value="UNCHARACTERIZED PROTEIN YBGL-RELATED"/>
    <property type="match status" value="1"/>
</dbReference>
<name>A0A6J5YWD8_9ZZZZ</name>
<dbReference type="Gene3D" id="3.20.20.370">
    <property type="entry name" value="Glycoside hydrolase/deacetylase"/>
    <property type="match status" value="1"/>
</dbReference>
<dbReference type="InterPro" id="IPR011330">
    <property type="entry name" value="Glyco_hydro/deAcase_b/a-brl"/>
</dbReference>
<sequence length="250" mass="27108">MAIDSMDLNADLAEDSGDDNALYPHLSSANICCGQHAGGPVAMRAAVRAAMRHNVAIGAHVGYADRENFGRLPVEMDRKSLYALTMSQLRDLQAIIDEEGGHMRYVKPHGALYHRIGQDNDQAHAVIDAIADFNPSLDVLIPNTPVIKNVAALRFLRTAHEFFADRAYQADGQLAPRSMPGSVILDTVAIVERVRKWVNTGNVDAIDGTVISVDAKSICVHGDTPGALEATQAIHESLLMQGFDVKSWLD</sequence>
<dbReference type="SUPFAM" id="SSF88713">
    <property type="entry name" value="Glycoside hydrolase/deacetylase"/>
    <property type="match status" value="1"/>
</dbReference>
<dbReference type="CDD" id="cd10787">
    <property type="entry name" value="LamB_YcsF_like"/>
    <property type="match status" value="1"/>
</dbReference>